<feature type="compositionally biased region" description="Polar residues" evidence="4">
    <location>
        <begin position="799"/>
        <end position="808"/>
    </location>
</feature>
<keyword evidence="1" id="KW-0479">Metal-binding</keyword>
<sequence>MKKRTMQSNFVSYFPRKCKANAHNDRLSFPTDETDAKKALHSVFLTPNSSCNTRPFVRKIGAGEDLNTDTESLVSSQEDNTLFATYNGRYEQQMDQQLTESDPNENSCHRICSSDKKREEMIALGPPAPLHKRKGIKDSVHGMMYFEPICMRIIDTIQFQRLRHLHQLGVTFHVYIGATHSRFEHSLGVAYLAEMLATSLQRHHPWLPIRGKDIVCIKIAALCHDLGHGPFSHLFDGMLMHQFREREIIPRDSFFLQTWTHEIGSLMMLDHLLSVNEIDFAMYGLDQDTDLMFIKELIYGGPLPENDGRLLGRPETWQQCLYEIVNNANSGLDVDKLDYFVRDAHHTGISPSVDIQLIIQSARILIDKDDQNGRHRICYPEKLAGTIMQAFRTRFELHQTVYQHKAICAIGYMLVDILIAANDFLLVKGTRMSEIAANMDAFQYFDDRILAQIQQSESIELAHARNLLNQIYNKPYYECVGRTAVTAHSDSKREKELLSEILIASAAHATLLIQEKNAIVLEKVAIHHGKGKQNPLGYVRFYGKNATSAAKCYQLPDELYEMYCPQYFQHEFVRLFVKKSCLAGRTLDWSKLVRVYHSLKIECVSTAMNGAVPKKVYMHYEDKVKEELSLTLKMTVPSKWSTKTADDLRDFFVEHYNTKKSENPLDPLYHHLEKKAAVPIYGDEVLLIAIKKHDDIFLKPGASTSKPIAKTAPGSEGTTDTKLVQCRNYGCQQKFKDEENHDQACRHHARPPTFHDLKKGWQCCSSKMVYDWDDFEKIEPCMVSRHSAIAPDEELSKSPKASSDAQPSVPQPELKSIAEYNQKNPDAVTAVSSTMSHEKKAKPPVRTDGKARCVNYGCQKEYVVTENDGDACKHHKGAPVFHDAVKYWSCCPKGVKYDFDEFLTIPGCAVGPHNDTK</sequence>
<keyword evidence="2" id="KW-0677">Repeat</keyword>
<dbReference type="SMART" id="SM00471">
    <property type="entry name" value="HDc"/>
    <property type="match status" value="1"/>
</dbReference>
<dbReference type="GO" id="GO:0046872">
    <property type="term" value="F:metal ion binding"/>
    <property type="evidence" value="ECO:0007669"/>
    <property type="project" value="UniProtKB-KW"/>
</dbReference>
<dbReference type="Pfam" id="PF01966">
    <property type="entry name" value="HD"/>
    <property type="match status" value="1"/>
</dbReference>
<feature type="domain" description="CHORD" evidence="5">
    <location>
        <begin position="726"/>
        <end position="786"/>
    </location>
</feature>
<gene>
    <name evidence="6" type="primary">AlNc14C215G8996</name>
    <name evidence="6" type="ORF">ALNC14_101030</name>
</gene>
<dbReference type="InterPro" id="IPR050135">
    <property type="entry name" value="dGTPase-like"/>
</dbReference>
<dbReference type="GO" id="GO:0005634">
    <property type="term" value="C:nucleus"/>
    <property type="evidence" value="ECO:0007669"/>
    <property type="project" value="TreeGrafter"/>
</dbReference>
<reference evidence="6" key="1">
    <citation type="journal article" date="2011" name="PLoS Biol.">
        <title>Gene gain and loss during evolution of obligate parasitism in the white rust pathogen of Arabidopsis thaliana.</title>
        <authorList>
            <person name="Kemen E."/>
            <person name="Gardiner A."/>
            <person name="Schultz-Larsen T."/>
            <person name="Kemen A.C."/>
            <person name="Balmuth A.L."/>
            <person name="Robert-Seilaniantz A."/>
            <person name="Bailey K."/>
            <person name="Holub E."/>
            <person name="Studholme D.J."/>
            <person name="Maclean D."/>
            <person name="Jones J.D."/>
        </authorList>
    </citation>
    <scope>NUCLEOTIDE SEQUENCE</scope>
</reference>
<dbReference type="PANTHER" id="PTHR11373:SF4">
    <property type="entry name" value="DEOXYNUCLEOSIDE TRIPHOSPHATE TRIPHOSPHOHYDROLASE SAMHD1"/>
    <property type="match status" value="1"/>
</dbReference>
<dbReference type="HOGENOM" id="CLU_317718_0_0_1"/>
<feature type="domain" description="CHORD" evidence="5">
    <location>
        <begin position="853"/>
        <end position="913"/>
    </location>
</feature>
<dbReference type="AlphaFoldDB" id="F0WRJ6"/>
<dbReference type="InterPro" id="IPR007051">
    <property type="entry name" value="CHORD_dom"/>
</dbReference>
<dbReference type="Pfam" id="PF04968">
    <property type="entry name" value="CHORD"/>
    <property type="match status" value="2"/>
</dbReference>
<dbReference type="GO" id="GO:0008832">
    <property type="term" value="F:dGTPase activity"/>
    <property type="evidence" value="ECO:0007669"/>
    <property type="project" value="TreeGrafter"/>
</dbReference>
<evidence type="ECO:0000313" key="6">
    <source>
        <dbReference type="EMBL" id="CCA23959.1"/>
    </source>
</evidence>
<proteinExistence type="predicted"/>
<feature type="region of interest" description="Disordered" evidence="4">
    <location>
        <begin position="790"/>
        <end position="812"/>
    </location>
</feature>
<dbReference type="Gene3D" id="3.30.70.2760">
    <property type="match status" value="1"/>
</dbReference>
<evidence type="ECO:0000256" key="3">
    <source>
        <dbReference type="ARBA" id="ARBA00022833"/>
    </source>
</evidence>
<dbReference type="InterPro" id="IPR003607">
    <property type="entry name" value="HD/PDEase_dom"/>
</dbReference>
<evidence type="ECO:0000256" key="2">
    <source>
        <dbReference type="ARBA" id="ARBA00022737"/>
    </source>
</evidence>
<name>F0WRJ6_9STRA</name>
<evidence type="ECO:0000259" key="5">
    <source>
        <dbReference type="PROSITE" id="PS51401"/>
    </source>
</evidence>
<evidence type="ECO:0000256" key="4">
    <source>
        <dbReference type="SAM" id="MobiDB-lite"/>
    </source>
</evidence>
<accession>F0WRJ6</accession>
<keyword evidence="3" id="KW-0862">Zinc</keyword>
<evidence type="ECO:0000256" key="1">
    <source>
        <dbReference type="ARBA" id="ARBA00022723"/>
    </source>
</evidence>
<dbReference type="CDD" id="cd00077">
    <property type="entry name" value="HDc"/>
    <property type="match status" value="1"/>
</dbReference>
<dbReference type="EMBL" id="FR824260">
    <property type="protein sequence ID" value="CCA23959.1"/>
    <property type="molecule type" value="Genomic_DNA"/>
</dbReference>
<protein>
    <submittedName>
        <fullName evidence="6">Uncharacterized protein AlNc14C215G8996</fullName>
    </submittedName>
</protein>
<dbReference type="GO" id="GO:0006203">
    <property type="term" value="P:dGTP catabolic process"/>
    <property type="evidence" value="ECO:0007669"/>
    <property type="project" value="TreeGrafter"/>
</dbReference>
<reference evidence="6" key="2">
    <citation type="submission" date="2011-02" db="EMBL/GenBank/DDBJ databases">
        <authorList>
            <person name="MacLean D."/>
        </authorList>
    </citation>
    <scope>NUCLEOTIDE SEQUENCE</scope>
</reference>
<dbReference type="Gene3D" id="4.10.1130.20">
    <property type="match status" value="2"/>
</dbReference>
<dbReference type="InterPro" id="IPR006674">
    <property type="entry name" value="HD_domain"/>
</dbReference>
<organism evidence="6">
    <name type="scientific">Albugo laibachii Nc14</name>
    <dbReference type="NCBI Taxonomy" id="890382"/>
    <lineage>
        <taxon>Eukaryota</taxon>
        <taxon>Sar</taxon>
        <taxon>Stramenopiles</taxon>
        <taxon>Oomycota</taxon>
        <taxon>Peronosporomycetes</taxon>
        <taxon>Albuginales</taxon>
        <taxon>Albuginaceae</taxon>
        <taxon>Albugo</taxon>
    </lineage>
</organism>
<dbReference type="Gene3D" id="1.10.3210.10">
    <property type="entry name" value="Hypothetical protein af1432"/>
    <property type="match status" value="1"/>
</dbReference>
<dbReference type="PANTHER" id="PTHR11373">
    <property type="entry name" value="DEOXYNUCLEOSIDE TRIPHOSPHATE TRIPHOSPHOHYDROLASE"/>
    <property type="match status" value="1"/>
</dbReference>
<dbReference type="PROSITE" id="PS51401">
    <property type="entry name" value="CHORD"/>
    <property type="match status" value="2"/>
</dbReference>
<dbReference type="SUPFAM" id="SSF109604">
    <property type="entry name" value="HD-domain/PDEase-like"/>
    <property type="match status" value="1"/>
</dbReference>